<dbReference type="AlphaFoldDB" id="A0A0S2KJM8"/>
<reference evidence="3" key="1">
    <citation type="submission" date="2015-11" db="EMBL/GenBank/DDBJ databases">
        <authorList>
            <person name="Holder M.E."/>
            <person name="Ajami N.J."/>
            <person name="Petrosino J.F."/>
        </authorList>
    </citation>
    <scope>NUCLEOTIDE SEQUENCE [LARGE SCALE GENOMIC DNA]</scope>
    <source>
        <strain evidence="3">F0113</strain>
    </source>
</reference>
<sequence length="229" mass="25988">MNYSLPFFRLSAVLTFVFNAFIMKAEAPDTVLLPHVIQYCISHEDLINNRWSELQVDEPAFVKDANGEKKATTELYFLLQKKSVRKEIGKKALAVKCDSTFMLNLRSLRIGLVGAMGRDFARAYPLKDGRYVITYYDVSKMGGASSMGVMGGLIGATMMLAATENIRSNYVCYLFTPGVNKVVRIKNDVLKELLVGHDDLFDEYSKIDRYERNFEGIILPLLKRANLFR</sequence>
<evidence type="ECO:0000313" key="2">
    <source>
        <dbReference type="EMBL" id="ALO48480.1"/>
    </source>
</evidence>
<gene>
    <name evidence="2" type="ORF">AS203_04780</name>
</gene>
<accession>A0A0S2KJM8</accession>
<keyword evidence="3" id="KW-1185">Reference proteome</keyword>
<evidence type="ECO:0000313" key="3">
    <source>
        <dbReference type="Proteomes" id="UP000056252"/>
    </source>
</evidence>
<dbReference type="Proteomes" id="UP000056252">
    <property type="component" value="Chromosome"/>
</dbReference>
<evidence type="ECO:0000256" key="1">
    <source>
        <dbReference type="SAM" id="SignalP"/>
    </source>
</evidence>
<dbReference type="Pfam" id="PF20201">
    <property type="entry name" value="DUF6563"/>
    <property type="match status" value="1"/>
</dbReference>
<organism evidence="2 3">
    <name type="scientific">Hoylesella enoeca</name>
    <dbReference type="NCBI Taxonomy" id="76123"/>
    <lineage>
        <taxon>Bacteria</taxon>
        <taxon>Pseudomonadati</taxon>
        <taxon>Bacteroidota</taxon>
        <taxon>Bacteroidia</taxon>
        <taxon>Bacteroidales</taxon>
        <taxon>Prevotellaceae</taxon>
        <taxon>Hoylesella</taxon>
    </lineage>
</organism>
<dbReference type="EMBL" id="CP013195">
    <property type="protein sequence ID" value="ALO48480.1"/>
    <property type="molecule type" value="Genomic_DNA"/>
</dbReference>
<name>A0A0S2KJM8_9BACT</name>
<dbReference type="OrthoDB" id="1079022at2"/>
<keyword evidence="1" id="KW-0732">Signal</keyword>
<feature type="chain" id="PRO_5006601813" evidence="1">
    <location>
        <begin position="26"/>
        <end position="229"/>
    </location>
</feature>
<dbReference type="InterPro" id="IPR046693">
    <property type="entry name" value="DUF6563"/>
</dbReference>
<protein>
    <submittedName>
        <fullName evidence="2">Uncharacterized protein</fullName>
    </submittedName>
</protein>
<proteinExistence type="predicted"/>
<dbReference type="KEGG" id="peo:AS203_04780"/>
<feature type="signal peptide" evidence="1">
    <location>
        <begin position="1"/>
        <end position="25"/>
    </location>
</feature>